<evidence type="ECO:0000256" key="1">
    <source>
        <dbReference type="SAM" id="Phobius"/>
    </source>
</evidence>
<keyword evidence="1" id="KW-0812">Transmembrane</keyword>
<evidence type="ECO:0000313" key="3">
    <source>
        <dbReference type="Proteomes" id="UP000199421"/>
    </source>
</evidence>
<keyword evidence="1" id="KW-0472">Membrane</keyword>
<sequence>MLIKTVLLKTLIMKIQKINFLCYLPFMFLSSCVTTSYIGDKLVPTNRVDVFYSAKDVKKDYKVIGHISSETGMGEERAKQMIIGKAKIVGADAIIITGIDYTGGEDSSPYSKAEAIKYHDD</sequence>
<accession>A0A1H7HN59</accession>
<protein>
    <submittedName>
        <fullName evidence="2">Uncharacterized protein</fullName>
    </submittedName>
</protein>
<keyword evidence="3" id="KW-1185">Reference proteome</keyword>
<gene>
    <name evidence="2" type="ORF">SAMN05661044_00381</name>
</gene>
<feature type="transmembrane region" description="Helical" evidence="1">
    <location>
        <begin position="20"/>
        <end position="39"/>
    </location>
</feature>
<organism evidence="2 3">
    <name type="scientific">Olivibacter domesticus</name>
    <name type="common">Pseudosphingobacterium domesticum</name>
    <dbReference type="NCBI Taxonomy" id="407022"/>
    <lineage>
        <taxon>Bacteria</taxon>
        <taxon>Pseudomonadati</taxon>
        <taxon>Bacteroidota</taxon>
        <taxon>Sphingobacteriia</taxon>
        <taxon>Sphingobacteriales</taxon>
        <taxon>Sphingobacteriaceae</taxon>
        <taxon>Olivibacter</taxon>
    </lineage>
</organism>
<dbReference type="AlphaFoldDB" id="A0A1H7HN59"/>
<dbReference type="Proteomes" id="UP000199421">
    <property type="component" value="Unassembled WGS sequence"/>
</dbReference>
<dbReference type="PROSITE" id="PS51257">
    <property type="entry name" value="PROKAR_LIPOPROTEIN"/>
    <property type="match status" value="1"/>
</dbReference>
<dbReference type="EMBL" id="FOAF01000001">
    <property type="protein sequence ID" value="SEK49655.1"/>
    <property type="molecule type" value="Genomic_DNA"/>
</dbReference>
<evidence type="ECO:0000313" key="2">
    <source>
        <dbReference type="EMBL" id="SEK49655.1"/>
    </source>
</evidence>
<name>A0A1H7HN59_OLID1</name>
<keyword evidence="1" id="KW-1133">Transmembrane helix</keyword>
<reference evidence="3" key="1">
    <citation type="submission" date="2016-10" db="EMBL/GenBank/DDBJ databases">
        <authorList>
            <person name="Varghese N."/>
            <person name="Submissions S."/>
        </authorList>
    </citation>
    <scope>NUCLEOTIDE SEQUENCE [LARGE SCALE GENOMIC DNA]</scope>
    <source>
        <strain evidence="3">DSM 18733</strain>
    </source>
</reference>
<proteinExistence type="predicted"/>
<dbReference type="STRING" id="407022.SAMN05661044_00381"/>